<name>A0A327MLZ2_PSEFL</name>
<organism evidence="2 3">
    <name type="scientific">Pseudomonas fluorescens</name>
    <dbReference type="NCBI Taxonomy" id="294"/>
    <lineage>
        <taxon>Bacteria</taxon>
        <taxon>Pseudomonadati</taxon>
        <taxon>Pseudomonadota</taxon>
        <taxon>Gammaproteobacteria</taxon>
        <taxon>Pseudomonadales</taxon>
        <taxon>Pseudomonadaceae</taxon>
        <taxon>Pseudomonas</taxon>
    </lineage>
</organism>
<evidence type="ECO:0000313" key="2">
    <source>
        <dbReference type="EMBL" id="RAI63755.1"/>
    </source>
</evidence>
<gene>
    <name evidence="2" type="ORF">DOZ80_28215</name>
</gene>
<dbReference type="InterPro" id="IPR011990">
    <property type="entry name" value="TPR-like_helical_dom_sf"/>
</dbReference>
<dbReference type="EMBL" id="QLIN01000017">
    <property type="protein sequence ID" value="RAI63755.1"/>
    <property type="molecule type" value="Genomic_DNA"/>
</dbReference>
<dbReference type="Gene3D" id="1.25.40.10">
    <property type="entry name" value="Tetratricopeptide repeat domain"/>
    <property type="match status" value="1"/>
</dbReference>
<comment type="caution">
    <text evidence="2">The sequence shown here is derived from an EMBL/GenBank/DDBJ whole genome shotgun (WGS) entry which is preliminary data.</text>
</comment>
<dbReference type="AlphaFoldDB" id="A0A327MLZ2"/>
<sequence>MNKWLIPAVAAVALLSGCSTVQRGSIPVVDSGTAVSNSERISANGGFRQTTVKRPVQGQSRAQAIPQGDSGVVVMVPGAATTSTPISTTPITPGPITPGPITPGPITPGPIDTSPIQSAPINQGSYSMPSSPSGIPSASSGGLSADEQLDGPVLALLTTAQQQQASGDLNGASSSLERAQRVAPREPQVLYRLAQVRMAQGDAAQAEQFARRGLTFANGRPALQANLWELIAQAREKQADSQGAALARQKAKVTL</sequence>
<proteinExistence type="predicted"/>
<reference evidence="2 3" key="1">
    <citation type="submission" date="2018-06" db="EMBL/GenBank/DDBJ databases">
        <authorList>
            <person name="Zhirakovskaya E."/>
        </authorList>
    </citation>
    <scope>NUCLEOTIDE SEQUENCE [LARGE SCALE GENOMIC DNA]</scope>
    <source>
        <strain evidence="2 3">LY3</strain>
    </source>
</reference>
<feature type="compositionally biased region" description="Pro residues" evidence="1">
    <location>
        <begin position="92"/>
        <end position="108"/>
    </location>
</feature>
<evidence type="ECO:0000313" key="3">
    <source>
        <dbReference type="Proteomes" id="UP000249493"/>
    </source>
</evidence>
<feature type="compositionally biased region" description="Low complexity" evidence="1">
    <location>
        <begin position="82"/>
        <end position="91"/>
    </location>
</feature>
<feature type="region of interest" description="Disordered" evidence="1">
    <location>
        <begin position="82"/>
        <end position="147"/>
    </location>
</feature>
<dbReference type="PROSITE" id="PS51257">
    <property type="entry name" value="PROKAR_LIPOPROTEIN"/>
    <property type="match status" value="1"/>
</dbReference>
<accession>A0A327MLZ2</accession>
<protein>
    <submittedName>
        <fullName evidence="2">Uncharacterized protein</fullName>
    </submittedName>
</protein>
<evidence type="ECO:0000256" key="1">
    <source>
        <dbReference type="SAM" id="MobiDB-lite"/>
    </source>
</evidence>
<dbReference type="Pfam" id="PF14559">
    <property type="entry name" value="TPR_19"/>
    <property type="match status" value="1"/>
</dbReference>
<dbReference type="Proteomes" id="UP000249493">
    <property type="component" value="Unassembled WGS sequence"/>
</dbReference>
<dbReference type="SUPFAM" id="SSF48452">
    <property type="entry name" value="TPR-like"/>
    <property type="match status" value="1"/>
</dbReference>
<feature type="compositionally biased region" description="Low complexity" evidence="1">
    <location>
        <begin position="124"/>
        <end position="144"/>
    </location>
</feature>
<dbReference type="RefSeq" id="WP_111288461.1">
    <property type="nucleotide sequence ID" value="NZ_QLIN01000017.1"/>
</dbReference>